<feature type="chain" id="PRO_5030025585" evidence="2">
    <location>
        <begin position="22"/>
        <end position="594"/>
    </location>
</feature>
<feature type="repeat" description="TPR" evidence="1">
    <location>
        <begin position="19"/>
        <end position="52"/>
    </location>
</feature>
<dbReference type="STRING" id="49280.A9996_04855"/>
<gene>
    <name evidence="3" type="ORF">LX77_01300</name>
</gene>
<name>A0A1A7R4H0_9FLAO</name>
<dbReference type="EMBL" id="QLLQ01000003">
    <property type="protein sequence ID" value="RAJ25883.1"/>
    <property type="molecule type" value="Genomic_DNA"/>
</dbReference>
<dbReference type="AlphaFoldDB" id="A0A1A7R4H0"/>
<proteinExistence type="predicted"/>
<evidence type="ECO:0000313" key="3">
    <source>
        <dbReference type="EMBL" id="RAJ25883.1"/>
    </source>
</evidence>
<dbReference type="PROSITE" id="PS50005">
    <property type="entry name" value="TPR"/>
    <property type="match status" value="1"/>
</dbReference>
<dbReference type="InterPro" id="IPR019734">
    <property type="entry name" value="TPR_rpt"/>
</dbReference>
<evidence type="ECO:0000256" key="1">
    <source>
        <dbReference type="PROSITE-ProRule" id="PRU00339"/>
    </source>
</evidence>
<evidence type="ECO:0000313" key="4">
    <source>
        <dbReference type="Proteomes" id="UP000248987"/>
    </source>
</evidence>
<dbReference type="Proteomes" id="UP000248987">
    <property type="component" value="Unassembled WGS sequence"/>
</dbReference>
<evidence type="ECO:0000256" key="2">
    <source>
        <dbReference type="SAM" id="SignalP"/>
    </source>
</evidence>
<organism evidence="3 4">
    <name type="scientific">Gelidibacter algens</name>
    <dbReference type="NCBI Taxonomy" id="49280"/>
    <lineage>
        <taxon>Bacteria</taxon>
        <taxon>Pseudomonadati</taxon>
        <taxon>Bacteroidota</taxon>
        <taxon>Flavobacteriia</taxon>
        <taxon>Flavobacteriales</taxon>
        <taxon>Flavobacteriaceae</taxon>
        <taxon>Gelidibacter</taxon>
    </lineage>
</organism>
<dbReference type="Gene3D" id="1.25.40.10">
    <property type="entry name" value="Tetratricopeptide repeat domain"/>
    <property type="match status" value="4"/>
</dbReference>
<dbReference type="Pfam" id="PF13174">
    <property type="entry name" value="TPR_6"/>
    <property type="match status" value="1"/>
</dbReference>
<dbReference type="SUPFAM" id="SSF48452">
    <property type="entry name" value="TPR-like"/>
    <property type="match status" value="3"/>
</dbReference>
<protein>
    <submittedName>
        <fullName evidence="3">Tetratricopeptide repeat protein</fullName>
    </submittedName>
</protein>
<dbReference type="OrthoDB" id="9763354at2"/>
<dbReference type="InterPro" id="IPR011990">
    <property type="entry name" value="TPR-like_helical_dom_sf"/>
</dbReference>
<reference evidence="3 4" key="1">
    <citation type="submission" date="2018-06" db="EMBL/GenBank/DDBJ databases">
        <title>Genomic Encyclopedia of Archaeal and Bacterial Type Strains, Phase II (KMG-II): from individual species to whole genera.</title>
        <authorList>
            <person name="Goeker M."/>
        </authorList>
    </citation>
    <scope>NUCLEOTIDE SEQUENCE [LARGE SCALE GENOMIC DNA]</scope>
    <source>
        <strain evidence="3 4">DSM 12408</strain>
    </source>
</reference>
<feature type="signal peptide" evidence="2">
    <location>
        <begin position="1"/>
        <end position="21"/>
    </location>
</feature>
<keyword evidence="1" id="KW-0802">TPR repeat</keyword>
<sequence length="594" mass="69373">MKQFLCLILCFIGLFSFSQNDEEQLAADYYKRGEFTKALISYQKLYEEQPDNYNYIFYLIKTHQELEQFDAAETLLKSKMTVYRNPSFIIELGYNYQLRNAMDKATEYYEEALSKLEERPKYAALIARQFEQHSLLDYAIKSYEKGMALDPDLNYNRELANVYGEQGNIELLFTNYMAYVEVRPDYLNNIKLEFSDFVSENKDNENNLLLRKLLLKRIQTQPDTYWYELLSWLYIQEKAYDKAFTQEKALYMRQRESLDRVIELALTALSEKEDAVATEILNYVLENTQDISTILSANQYLLDIATVNATPKDLLAIEEKYKALFVTYGVSEQTLELQTAYGNFMAFKLNRPEEASNFLKESLKLNISSIQEATVKMKLGDILVFQEKFNEGLIYYTQIQANSKNSTIAQEARFKVAKASYYRGDFDWAESQLKVLKSSTSQLIANDALDLKLLISDNKYEDSLHVALKLYAKADLMAFQNKTDEAISLLGQILIEHKGESIEDKTLFRQAQLFEQKKYYEKAIANYQNIITYYSDGILADDAYYYLAELYNTVLNEPEKAKALYEKIIFNHQDSIYFVEARKQFRMLRGDAIN</sequence>
<keyword evidence="4" id="KW-1185">Reference proteome</keyword>
<comment type="caution">
    <text evidence="3">The sequence shown here is derived from an EMBL/GenBank/DDBJ whole genome shotgun (WGS) entry which is preliminary data.</text>
</comment>
<dbReference type="RefSeq" id="WP_066431645.1">
    <property type="nucleotide sequence ID" value="NZ_LZRN01000007.1"/>
</dbReference>
<dbReference type="SMART" id="SM00028">
    <property type="entry name" value="TPR"/>
    <property type="match status" value="5"/>
</dbReference>
<keyword evidence="2" id="KW-0732">Signal</keyword>
<accession>A0A1A7R4H0</accession>